<dbReference type="Pfam" id="PF23307">
    <property type="entry name" value="SAM_KIDINS220"/>
    <property type="match status" value="1"/>
</dbReference>
<dbReference type="SUPFAM" id="SSF48403">
    <property type="entry name" value="Ankyrin repeat"/>
    <property type="match status" value="1"/>
</dbReference>
<feature type="region of interest" description="Disordered" evidence="2">
    <location>
        <begin position="973"/>
        <end position="1000"/>
    </location>
</feature>
<evidence type="ECO:0000259" key="4">
    <source>
        <dbReference type="Pfam" id="PF07693"/>
    </source>
</evidence>
<dbReference type="PANTHER" id="PTHR24116">
    <property type="entry name" value="KINASE D-INTERACTING SUBSTRATE OF 220 KDA"/>
    <property type="match status" value="1"/>
</dbReference>
<feature type="compositionally biased region" description="Polar residues" evidence="2">
    <location>
        <begin position="977"/>
        <end position="986"/>
    </location>
</feature>
<feature type="region of interest" description="Disordered" evidence="2">
    <location>
        <begin position="1116"/>
        <end position="1168"/>
    </location>
</feature>
<dbReference type="InterPro" id="IPR057092">
    <property type="entry name" value="SAM_KIDINS220"/>
</dbReference>
<dbReference type="GO" id="GO:0019887">
    <property type="term" value="F:protein kinase regulator activity"/>
    <property type="evidence" value="ECO:0007669"/>
    <property type="project" value="TreeGrafter"/>
</dbReference>
<dbReference type="PANTHER" id="PTHR24116:SF0">
    <property type="entry name" value="KINASE D-INTERACTING SUBSTRATE OF 220 KDA"/>
    <property type="match status" value="1"/>
</dbReference>
<evidence type="ECO:0000259" key="5">
    <source>
        <dbReference type="Pfam" id="PF23307"/>
    </source>
</evidence>
<evidence type="ECO:0000256" key="2">
    <source>
        <dbReference type="SAM" id="MobiDB-lite"/>
    </source>
</evidence>
<dbReference type="InterPro" id="IPR011646">
    <property type="entry name" value="KAP_P-loop"/>
</dbReference>
<dbReference type="InterPro" id="IPR002110">
    <property type="entry name" value="Ankyrin_rpt"/>
</dbReference>
<feature type="repeat" description="ANK" evidence="1">
    <location>
        <begin position="131"/>
        <end position="163"/>
    </location>
</feature>
<dbReference type="WBParaSite" id="nRc.2.0.1.t00089-RA">
    <property type="protein sequence ID" value="nRc.2.0.1.t00089-RA"/>
    <property type="gene ID" value="nRc.2.0.1.g00089"/>
</dbReference>
<protein>
    <submittedName>
        <fullName evidence="7">KAP NTPase domain-containing protein</fullName>
    </submittedName>
</protein>
<feature type="repeat" description="ANK" evidence="1">
    <location>
        <begin position="65"/>
        <end position="97"/>
    </location>
</feature>
<organism evidence="6 7">
    <name type="scientific">Romanomermis culicivorax</name>
    <name type="common">Nematode worm</name>
    <dbReference type="NCBI Taxonomy" id="13658"/>
    <lineage>
        <taxon>Eukaryota</taxon>
        <taxon>Metazoa</taxon>
        <taxon>Ecdysozoa</taxon>
        <taxon>Nematoda</taxon>
        <taxon>Enoplea</taxon>
        <taxon>Dorylaimia</taxon>
        <taxon>Mermithida</taxon>
        <taxon>Mermithoidea</taxon>
        <taxon>Mermithidae</taxon>
        <taxon>Romanomermis</taxon>
    </lineage>
</organism>
<dbReference type="InterPro" id="IPR036770">
    <property type="entry name" value="Ankyrin_rpt-contain_sf"/>
</dbReference>
<keyword evidence="3" id="KW-0812">Transmembrane</keyword>
<keyword evidence="3" id="KW-0472">Membrane</keyword>
<evidence type="ECO:0000256" key="3">
    <source>
        <dbReference type="SAM" id="Phobius"/>
    </source>
</evidence>
<feature type="transmembrane region" description="Helical" evidence="3">
    <location>
        <begin position="444"/>
        <end position="471"/>
    </location>
</feature>
<proteinExistence type="predicted"/>
<dbReference type="AlphaFoldDB" id="A0A915HFM0"/>
<keyword evidence="6" id="KW-1185">Reference proteome</keyword>
<dbReference type="GO" id="GO:0030165">
    <property type="term" value="F:PDZ domain binding"/>
    <property type="evidence" value="ECO:0007669"/>
    <property type="project" value="TreeGrafter"/>
</dbReference>
<feature type="compositionally biased region" description="Low complexity" evidence="2">
    <location>
        <begin position="987"/>
        <end position="997"/>
    </location>
</feature>
<evidence type="ECO:0000313" key="6">
    <source>
        <dbReference type="Proteomes" id="UP000887565"/>
    </source>
</evidence>
<feature type="compositionally biased region" description="Polar residues" evidence="2">
    <location>
        <begin position="1074"/>
        <end position="1094"/>
    </location>
</feature>
<dbReference type="SMART" id="SM00248">
    <property type="entry name" value="ANK"/>
    <property type="match status" value="6"/>
</dbReference>
<dbReference type="OMA" id="FICASYF"/>
<keyword evidence="3" id="KW-1133">Transmembrane helix</keyword>
<reference evidence="7" key="1">
    <citation type="submission" date="2022-11" db="UniProtKB">
        <authorList>
            <consortium name="WormBaseParasite"/>
        </authorList>
    </citation>
    <scope>IDENTIFICATION</scope>
</reference>
<feature type="compositionally biased region" description="Basic and acidic residues" evidence="2">
    <location>
        <begin position="1052"/>
        <end position="1062"/>
    </location>
</feature>
<dbReference type="Pfam" id="PF00023">
    <property type="entry name" value="Ank"/>
    <property type="match status" value="2"/>
</dbReference>
<feature type="compositionally biased region" description="Basic and acidic residues" evidence="2">
    <location>
        <begin position="1131"/>
        <end position="1143"/>
    </location>
</feature>
<evidence type="ECO:0000313" key="7">
    <source>
        <dbReference type="WBParaSite" id="nRc.2.0.1.t00089-RA"/>
    </source>
</evidence>
<feature type="domain" description="KAP NTPase" evidence="4">
    <location>
        <begin position="235"/>
        <end position="741"/>
    </location>
</feature>
<keyword evidence="1" id="KW-0040">ANK repeat</keyword>
<feature type="compositionally biased region" description="Basic and acidic residues" evidence="2">
    <location>
        <begin position="1150"/>
        <end position="1168"/>
    </location>
</feature>
<evidence type="ECO:0000256" key="1">
    <source>
        <dbReference type="PROSITE-ProRule" id="PRU00023"/>
    </source>
</evidence>
<feature type="transmembrane region" description="Helical" evidence="3">
    <location>
        <begin position="483"/>
        <end position="509"/>
    </location>
</feature>
<feature type="domain" description="Kinase D-interacting substrate of 220 kDa-like SAM" evidence="5">
    <location>
        <begin position="835"/>
        <end position="904"/>
    </location>
</feature>
<dbReference type="InterPro" id="IPR052771">
    <property type="entry name" value="Neurotrophin_sig_adaptor"/>
</dbReference>
<dbReference type="Proteomes" id="UP000887565">
    <property type="component" value="Unplaced"/>
</dbReference>
<feature type="transmembrane region" description="Helical" evidence="3">
    <location>
        <begin position="293"/>
        <end position="316"/>
    </location>
</feature>
<name>A0A915HFM0_ROMCU</name>
<dbReference type="PROSITE" id="PS50297">
    <property type="entry name" value="ANK_REP_REGION"/>
    <property type="match status" value="4"/>
</dbReference>
<accession>A0A915HFM0</accession>
<sequence length="1278" mass="144066">MSPLIVAAKGQHVEIVELLLTVNPNVNTLDQDGMTALAYATQAANAKLTEMLLEAGAYVNIVDRKKESILMKAVKSGQLDVVKVLLAKYADVDAQDDDGRTALHLSIDKGHSDILALLVGHKPNTELRNKEGDTALLKAVRCRNVIAVQLLVQIGAKVTACDKRGDTSLHIALRSKSKRLTQILLSRPQDSRLLYQPNKAGETPYGIDQSRTQPILPHIFGPAESQVQTEAMLGYDVYSNILADILCEPMLSLPLTVGLYAKWGSGKSFLLNKLRESLILFSRSWIDAKGMSFSWVVFIGLFLLSSVVGTVVYSFSPTEWSLAVFVATWIPFEFAYIMVVYARAYYFRLARQYLSSYFVRLRLLIQVLFYHPPTLLDRDLLSRPVSFIFADYHRLSSIGGVHALANIVEKSYVELERVYGPMAVRLCSAFSPKYSRSESELRRFCGVPVVAICLSVLAVIIAAIFICASYFHEHDEDRNSTLIASGVSLLIFCFLVGFYPLVVTVYHASYLQPKRRIRRALSNLDHLRIEGVMQKLGSQIQLLEETARRLDGYSSSQTRLVVFVDGLDTCEQERMLQTLDAIQLLFCTKQNSPFIVFIAANQYGQQCHVDPHIVVTAVQKNMDTVFNRTDLNGYDYLKNLIQMPFYLHNSAIQRLHERLAQVRRESFDYLRWKTMRSENVYGSFLSLAESKAGSSRLRRGVSQTLHEQHIGERIINDDYFTNINPRSMRRVVNSITVSGRLMRAFEITFNWVALGHWISLVEQWPYRLSWLIDYCDHNNPSDTVTLKEIYDLAKHKIPSNKTEDELVEIDRNLRNFELYLENNREPVLTDSAFYVVLSRLTTNDFCSLVKRLPLSSSQAAEDYCTAFKAANVTGLVLAHCDLQELKSQFRFSFGDWTLIYLMLIVRNFCNSRSRTSSNNKKQSVIYEQQVPSDMAEISTTNDWLEFRLAHLDSTEFAGDRDLIGGSFGVGTGPNIGVDSQTTEPNATPSTSRRSSLTRSEKHYDNVSVIQLKKSKLRIMLQVDSLLGRADFTTTPPISASAVHQNHPLRSVSNDRQKTRDVNQDAVQPLLHLPQGSNVCQSPPSLPTSSASGAKTSRVRGLVQAISGTIDETNRLLSRLSSDEDDDSDDDRDSKYLEKNDRGRRITPYIKYDDQTGEQEKQDTVRRKASLDNVRPSVFEMASGAISSIDVGRVDDNATVEYRLRMYMTYYGFGKTRCLVKTKAENFKLNPAPALVTFLSKIMEMLGNVFTLVTLAQKGCAECVTNLPYHIDARLGGKR</sequence>
<feature type="repeat" description="ANK" evidence="1">
    <location>
        <begin position="32"/>
        <end position="64"/>
    </location>
</feature>
<dbReference type="PROSITE" id="PS50088">
    <property type="entry name" value="ANK_REPEAT"/>
    <property type="match status" value="5"/>
</dbReference>
<feature type="repeat" description="ANK" evidence="1">
    <location>
        <begin position="1"/>
        <end position="31"/>
    </location>
</feature>
<dbReference type="Pfam" id="PF12796">
    <property type="entry name" value="Ank_2"/>
    <property type="match status" value="1"/>
</dbReference>
<dbReference type="Pfam" id="PF07693">
    <property type="entry name" value="KAP_NTPase"/>
    <property type="match status" value="1"/>
</dbReference>
<feature type="region of interest" description="Disordered" evidence="2">
    <location>
        <begin position="1035"/>
        <end position="1097"/>
    </location>
</feature>
<feature type="transmembrane region" description="Helical" evidence="3">
    <location>
        <begin position="322"/>
        <end position="342"/>
    </location>
</feature>
<dbReference type="Gene3D" id="1.25.40.20">
    <property type="entry name" value="Ankyrin repeat-containing domain"/>
    <property type="match status" value="1"/>
</dbReference>
<feature type="repeat" description="ANK" evidence="1">
    <location>
        <begin position="98"/>
        <end position="130"/>
    </location>
</feature>